<feature type="transmembrane region" description="Helical" evidence="4">
    <location>
        <begin position="295"/>
        <end position="314"/>
    </location>
</feature>
<keyword evidence="2 4" id="KW-1133">Transmembrane helix</keyword>
<feature type="transmembrane region" description="Helical" evidence="4">
    <location>
        <begin position="236"/>
        <end position="258"/>
    </location>
</feature>
<sequence length="392" mass="40900">MTEPVVSRSHSGVLAPIGGLFLFAVATGYLMSLLPLSLPTLGMSGTMAAWLASALYGGLLLGALGVEPLIRWMGHRRALLLSLLVLSLTVAVMAALHRPELWLAMRLLAGMATAGVFVVVESWLLLVEDERQRAARLGIYMAALYGGNALGQLMINVLGFEGAWPMLAVMALMLLAALPPLLAGGSAPMPLTEEQSGSSCSPLCVKVPALLGCLISGLVLGPLYGLMPVYLHQQVMVSELTGVMMALLILGGMAVQPLGSWLSARFSKTLLLSLFSLAGAMAVVVLILASSPLEFGLGMLLLGAAAFVLYPIAISQACEGATSGQIVRITQLMLLSYSLGSVSGPLLAQGGQRLNMGLIQYLGVIFLATALYMLAAALRRTSAVVEPPAGME</sequence>
<evidence type="ECO:0000259" key="5">
    <source>
        <dbReference type="PROSITE" id="PS50850"/>
    </source>
</evidence>
<reference evidence="6 7" key="1">
    <citation type="submission" date="2019-04" db="EMBL/GenBank/DDBJ databases">
        <authorList>
            <person name="Hwang J.C."/>
        </authorList>
    </citation>
    <scope>NUCLEOTIDE SEQUENCE [LARGE SCALE GENOMIC DNA]</scope>
    <source>
        <strain evidence="6 7">IMCC35001</strain>
    </source>
</reference>
<feature type="transmembrane region" description="Helical" evidence="4">
    <location>
        <begin position="326"/>
        <end position="346"/>
    </location>
</feature>
<dbReference type="InterPro" id="IPR036259">
    <property type="entry name" value="MFS_trans_sf"/>
</dbReference>
<dbReference type="PANTHER" id="PTHR23521:SF2">
    <property type="entry name" value="TRANSPORTER MFS SUPERFAMILY"/>
    <property type="match status" value="1"/>
</dbReference>
<feature type="transmembrane region" description="Helical" evidence="4">
    <location>
        <begin position="47"/>
        <end position="66"/>
    </location>
</feature>
<feature type="transmembrane region" description="Helical" evidence="4">
    <location>
        <begin position="270"/>
        <end position="289"/>
    </location>
</feature>
<dbReference type="PANTHER" id="PTHR23521">
    <property type="entry name" value="TRANSPORTER MFS SUPERFAMILY"/>
    <property type="match status" value="1"/>
</dbReference>
<dbReference type="EMBL" id="SWCI01000025">
    <property type="protein sequence ID" value="TKB46014.1"/>
    <property type="molecule type" value="Genomic_DNA"/>
</dbReference>
<dbReference type="Proteomes" id="UP000305674">
    <property type="component" value="Unassembled WGS sequence"/>
</dbReference>
<evidence type="ECO:0000256" key="2">
    <source>
        <dbReference type="ARBA" id="ARBA00022989"/>
    </source>
</evidence>
<dbReference type="InterPro" id="IPR020846">
    <property type="entry name" value="MFS_dom"/>
</dbReference>
<accession>A0A4U1B693</accession>
<name>A0A4U1B693_9GAMM</name>
<feature type="transmembrane region" description="Helical" evidence="4">
    <location>
        <begin position="203"/>
        <end position="224"/>
    </location>
</feature>
<dbReference type="InterPro" id="IPR011701">
    <property type="entry name" value="MFS"/>
</dbReference>
<comment type="caution">
    <text evidence="6">The sequence shown here is derived from an EMBL/GenBank/DDBJ whole genome shotgun (WGS) entry which is preliminary data.</text>
</comment>
<dbReference type="Pfam" id="PF07690">
    <property type="entry name" value="MFS_1"/>
    <property type="match status" value="1"/>
</dbReference>
<evidence type="ECO:0000313" key="6">
    <source>
        <dbReference type="EMBL" id="TKB46014.1"/>
    </source>
</evidence>
<dbReference type="SUPFAM" id="SSF103473">
    <property type="entry name" value="MFS general substrate transporter"/>
    <property type="match status" value="1"/>
</dbReference>
<proteinExistence type="predicted"/>
<evidence type="ECO:0000256" key="3">
    <source>
        <dbReference type="ARBA" id="ARBA00023136"/>
    </source>
</evidence>
<feature type="transmembrane region" description="Helical" evidence="4">
    <location>
        <begin position="163"/>
        <end position="182"/>
    </location>
</feature>
<dbReference type="Gene3D" id="1.20.1250.20">
    <property type="entry name" value="MFS general substrate transporter like domains"/>
    <property type="match status" value="2"/>
</dbReference>
<evidence type="ECO:0000313" key="7">
    <source>
        <dbReference type="Proteomes" id="UP000305674"/>
    </source>
</evidence>
<keyword evidence="7" id="KW-1185">Reference proteome</keyword>
<feature type="transmembrane region" description="Helical" evidence="4">
    <location>
        <begin position="137"/>
        <end position="157"/>
    </location>
</feature>
<feature type="transmembrane region" description="Helical" evidence="4">
    <location>
        <begin position="12"/>
        <end position="35"/>
    </location>
</feature>
<gene>
    <name evidence="6" type="ORF">FCL40_18235</name>
</gene>
<feature type="domain" description="Major facilitator superfamily (MFS) profile" evidence="5">
    <location>
        <begin position="12"/>
        <end position="381"/>
    </location>
</feature>
<protein>
    <submittedName>
        <fullName evidence="6">MFS transporter</fullName>
    </submittedName>
</protein>
<dbReference type="PROSITE" id="PS50850">
    <property type="entry name" value="MFS"/>
    <property type="match status" value="1"/>
</dbReference>
<feature type="transmembrane region" description="Helical" evidence="4">
    <location>
        <begin position="103"/>
        <end position="125"/>
    </location>
</feature>
<feature type="transmembrane region" description="Helical" evidence="4">
    <location>
        <begin position="78"/>
        <end position="97"/>
    </location>
</feature>
<keyword evidence="1 4" id="KW-0812">Transmembrane</keyword>
<feature type="transmembrane region" description="Helical" evidence="4">
    <location>
        <begin position="358"/>
        <end position="378"/>
    </location>
</feature>
<dbReference type="AlphaFoldDB" id="A0A4U1B693"/>
<dbReference type="GO" id="GO:0005886">
    <property type="term" value="C:plasma membrane"/>
    <property type="evidence" value="ECO:0007669"/>
    <property type="project" value="TreeGrafter"/>
</dbReference>
<organism evidence="6 7">
    <name type="scientific">Ferrimonas sediminicola</name>
    <dbReference type="NCBI Taxonomy" id="2569538"/>
    <lineage>
        <taxon>Bacteria</taxon>
        <taxon>Pseudomonadati</taxon>
        <taxon>Pseudomonadota</taxon>
        <taxon>Gammaproteobacteria</taxon>
        <taxon>Alteromonadales</taxon>
        <taxon>Ferrimonadaceae</taxon>
        <taxon>Ferrimonas</taxon>
    </lineage>
</organism>
<dbReference type="OrthoDB" id="9810614at2"/>
<evidence type="ECO:0000256" key="1">
    <source>
        <dbReference type="ARBA" id="ARBA00022692"/>
    </source>
</evidence>
<evidence type="ECO:0000256" key="4">
    <source>
        <dbReference type="SAM" id="Phobius"/>
    </source>
</evidence>
<dbReference type="GO" id="GO:0022857">
    <property type="term" value="F:transmembrane transporter activity"/>
    <property type="evidence" value="ECO:0007669"/>
    <property type="project" value="InterPro"/>
</dbReference>
<keyword evidence="3 4" id="KW-0472">Membrane</keyword>